<reference evidence="2" key="1">
    <citation type="journal article" date="2007" name="BMC Genomics">
        <title>Exploring the midgut transcriptome of Phlebotomus papatasi: comparative analysis of expression profiles of sugar-fed, blood-fed and Leishmania-major-infected sandflies.</title>
        <authorList>
            <person name="Ramalho-Ortigao M."/>
            <person name="Jochim R.C."/>
            <person name="Anderson J.M."/>
            <person name="Lawyer P.G."/>
            <person name="Pham V.M."/>
            <person name="Kamhawi S."/>
            <person name="Valenzuela J.G."/>
        </authorList>
    </citation>
    <scope>NUCLEOTIDE SEQUENCE</scope>
    <source>
        <tissue evidence="2">Midgut</tissue>
    </source>
</reference>
<dbReference type="Pfam" id="PF06585">
    <property type="entry name" value="JHBP"/>
    <property type="match status" value="1"/>
</dbReference>
<dbReference type="InterPro" id="IPR020234">
    <property type="entry name" value="Mite_allergen_group-7"/>
</dbReference>
<sequence>MKWKLIFCSAVFLHLLISVLGTSSKTVPVKVDDDLANAISRIQPNFGAYLKRAFTNAHISRNDVNEGMPHVIIDKTFFQDNSSDVMIKNLRTIKSEFPRLTSIKADMLQDILVLSVDFGALSLDCEYEIINRDVMSLLPVSSVGLLNATIDSTKAQGRVGYRIMGDSLQAINFDVEYKIGQIHLDATYSRSGQKMHSQSTRSSIDDTIFKGVRRDMERYFEKQLKDHLNYLLEDVSLNQLFNEDNDLIRKFVVRGQTRTGMANELVDLFLDQIRRMIYQQGFSEIKLDDFKKSFFWVIIWGAFEAKEGSARNLSTIYRTGDFSLHQEETTVTIFGSLGLEELSCNYNQYWAHLWGIGPSGKIAVTTGKNSVKFKIVSDGWITSLDDICKIIDLDFQVERIEKIHVDITGLGIFNNPRILNNFLGLLHSSMVLLCNLWKIP</sequence>
<feature type="signal peptide" evidence="1">
    <location>
        <begin position="1"/>
        <end position="21"/>
    </location>
</feature>
<name>A8CAF3_PHLPP</name>
<evidence type="ECO:0000313" key="2">
    <source>
        <dbReference type="EMBL" id="ABV44742.1"/>
    </source>
</evidence>
<dbReference type="PANTHER" id="PTHR11008">
    <property type="entry name" value="PROTEIN TAKEOUT-LIKE PROTEIN"/>
    <property type="match status" value="1"/>
</dbReference>
<organism evidence="2">
    <name type="scientific">Phlebotomus papatasi</name>
    <name type="common">Sandfly</name>
    <dbReference type="NCBI Taxonomy" id="29031"/>
    <lineage>
        <taxon>Eukaryota</taxon>
        <taxon>Metazoa</taxon>
        <taxon>Ecdysozoa</taxon>
        <taxon>Arthropoda</taxon>
        <taxon>Hexapoda</taxon>
        <taxon>Insecta</taxon>
        <taxon>Pterygota</taxon>
        <taxon>Neoptera</taxon>
        <taxon>Endopterygota</taxon>
        <taxon>Diptera</taxon>
        <taxon>Nematocera</taxon>
        <taxon>Psychodoidea</taxon>
        <taxon>Psychodidae</taxon>
        <taxon>Phlebotomus</taxon>
        <taxon>Phlebotomus</taxon>
    </lineage>
</organism>
<dbReference type="InterPro" id="IPR038602">
    <property type="entry name" value="Mite_allergen_7_sf"/>
</dbReference>
<dbReference type="AlphaFoldDB" id="A8CAF3"/>
<feature type="chain" id="PRO_5002720250" evidence="1">
    <location>
        <begin position="22"/>
        <end position="440"/>
    </location>
</feature>
<evidence type="ECO:0000256" key="1">
    <source>
        <dbReference type="SAM" id="SignalP"/>
    </source>
</evidence>
<dbReference type="PANTHER" id="PTHR11008:SF9">
    <property type="entry name" value="PROTEIN TAKEOUT-LIKE PROTEIN"/>
    <property type="match status" value="1"/>
</dbReference>
<proteinExistence type="evidence at transcript level"/>
<reference evidence="2" key="2">
    <citation type="submission" date="2007-07" db="EMBL/GenBank/DDBJ databases">
        <authorList>
            <person name="Jochim R.C."/>
            <person name="Valenzuela J.G."/>
            <person name="Ramalho-Ortigao J.M."/>
            <person name="Kamhawi S."/>
            <person name="Anderson J.M."/>
        </authorList>
    </citation>
    <scope>NUCLEOTIDE SEQUENCE</scope>
    <source>
        <tissue evidence="2">Midgut</tissue>
    </source>
</reference>
<dbReference type="Gene3D" id="3.15.10.50">
    <property type="match status" value="1"/>
</dbReference>
<protein>
    <submittedName>
        <fullName evidence="2">50 kDa midgut protein</fullName>
    </submittedName>
</protein>
<dbReference type="VEuPathDB" id="VectorBase:PPAI006877"/>
<dbReference type="Pfam" id="PF16984">
    <property type="entry name" value="Grp7_allergen"/>
    <property type="match status" value="1"/>
</dbReference>
<dbReference type="VEuPathDB" id="VectorBase:PPAPM1_002097"/>
<dbReference type="InterPro" id="IPR010562">
    <property type="entry name" value="Haemolymph_juvenile_hormone-bd"/>
</dbReference>
<dbReference type="EMBL" id="EU045345">
    <property type="protein sequence ID" value="ABV44742.1"/>
    <property type="molecule type" value="mRNA"/>
</dbReference>
<keyword evidence="1" id="KW-0732">Signal</keyword>
<accession>A8CAF3</accession>